<comment type="caution">
    <text evidence="1">The sequence shown here is derived from an EMBL/GenBank/DDBJ whole genome shotgun (WGS) entry which is preliminary data.</text>
</comment>
<keyword evidence="2" id="KW-1185">Reference proteome</keyword>
<organism evidence="1 2">
    <name type="scientific">Rhodotorula mucilaginosa</name>
    <name type="common">Yeast</name>
    <name type="synonym">Rhodotorula rubra</name>
    <dbReference type="NCBI Taxonomy" id="5537"/>
    <lineage>
        <taxon>Eukaryota</taxon>
        <taxon>Fungi</taxon>
        <taxon>Dikarya</taxon>
        <taxon>Basidiomycota</taxon>
        <taxon>Pucciniomycotina</taxon>
        <taxon>Microbotryomycetes</taxon>
        <taxon>Sporidiobolales</taxon>
        <taxon>Sporidiobolaceae</taxon>
        <taxon>Rhodotorula</taxon>
    </lineage>
</organism>
<proteinExistence type="predicted"/>
<accession>A0A9P6W4K0</accession>
<name>A0A9P6W4K0_RHOMI</name>
<dbReference type="EMBL" id="PUHQ01000019">
    <property type="protein sequence ID" value="KAG0663521.1"/>
    <property type="molecule type" value="Genomic_DNA"/>
</dbReference>
<sequence length="405" mass="44724">MAASEADHELQGFPAHTLRPTSLGTALPFKLVTECLHALDADFPHWSVPMRLATLRAICLCSKSWSALGRCFLYSQVGVSLQPIVVHAPRTPRSLRLLATLLARRSLASLIVNLTLRIEGARAVDLLAVTSLFDDLSGLSYLEVSFGDHEVRHLSSKLGLLQHANRLMLQGPVTPSLARALFSLERIDKLRIRGPFPDEVCLKPAFTLRQLILERETSLKSFHVLTSYAMFRLQHLALTASDSQEPPSLSWFLCLRTLIILQPYRGSKHAQRSRKVDSDKLAAFVAAVLGSARRLPLLDVIAFRNPDQLGNANWPDMRRSSAQIFGVLPYSLGYLSLSTAATSLDLRHVDDLLIDKATRTPALARISMDKTAKALVPRPDDEYERRAAAKGVEIVWTSNAALSAA</sequence>
<evidence type="ECO:0000313" key="1">
    <source>
        <dbReference type="EMBL" id="KAG0663521.1"/>
    </source>
</evidence>
<gene>
    <name evidence="1" type="ORF">C6P46_002417</name>
</gene>
<reference evidence="1 2" key="1">
    <citation type="submission" date="2020-11" db="EMBL/GenBank/DDBJ databases">
        <title>Kefir isolates.</title>
        <authorList>
            <person name="Marcisauskas S."/>
            <person name="Kim Y."/>
            <person name="Blasche S."/>
        </authorList>
    </citation>
    <scope>NUCLEOTIDE SEQUENCE [LARGE SCALE GENOMIC DNA]</scope>
    <source>
        <strain evidence="1 2">KR</strain>
    </source>
</reference>
<dbReference type="AlphaFoldDB" id="A0A9P6W4K0"/>
<evidence type="ECO:0000313" key="2">
    <source>
        <dbReference type="Proteomes" id="UP000777482"/>
    </source>
</evidence>
<protein>
    <submittedName>
        <fullName evidence="1">Uncharacterized protein</fullName>
    </submittedName>
</protein>
<dbReference type="Proteomes" id="UP000777482">
    <property type="component" value="Unassembled WGS sequence"/>
</dbReference>